<accession>A0AAV0NS75</accession>
<dbReference type="Proteomes" id="UP001154282">
    <property type="component" value="Unassembled WGS sequence"/>
</dbReference>
<gene>
    <name evidence="3" type="ORF">LITE_LOCUS34912</name>
</gene>
<feature type="domain" description="DYW" evidence="2">
    <location>
        <begin position="2"/>
        <end position="52"/>
    </location>
</feature>
<comment type="caution">
    <text evidence="3">The sequence shown here is derived from an EMBL/GenBank/DDBJ whole genome shotgun (WGS) entry which is preliminary data.</text>
</comment>
<comment type="similarity">
    <text evidence="1">Belongs to the PPR family. PCMP-H subfamily.</text>
</comment>
<dbReference type="EMBL" id="CAMGYJ010000008">
    <property type="protein sequence ID" value="CAI0461390.1"/>
    <property type="molecule type" value="Genomic_DNA"/>
</dbReference>
<evidence type="ECO:0000313" key="3">
    <source>
        <dbReference type="EMBL" id="CAI0461390.1"/>
    </source>
</evidence>
<sequence length="52" mass="6126">MPVRVTKNLRVCGDCHNACKIISYIVGRQLIMRDNKRFHHMKDGVCSCNDYW</sequence>
<dbReference type="InterPro" id="IPR032867">
    <property type="entry name" value="DYW_dom"/>
</dbReference>
<protein>
    <recommendedName>
        <fullName evidence="2">DYW domain-containing protein</fullName>
    </recommendedName>
</protein>
<evidence type="ECO:0000256" key="1">
    <source>
        <dbReference type="ARBA" id="ARBA00006643"/>
    </source>
</evidence>
<dbReference type="GO" id="GO:0008270">
    <property type="term" value="F:zinc ion binding"/>
    <property type="evidence" value="ECO:0007669"/>
    <property type="project" value="InterPro"/>
</dbReference>
<evidence type="ECO:0000259" key="2">
    <source>
        <dbReference type="Pfam" id="PF14432"/>
    </source>
</evidence>
<name>A0AAV0NS75_9ROSI</name>
<organism evidence="3 4">
    <name type="scientific">Linum tenue</name>
    <dbReference type="NCBI Taxonomy" id="586396"/>
    <lineage>
        <taxon>Eukaryota</taxon>
        <taxon>Viridiplantae</taxon>
        <taxon>Streptophyta</taxon>
        <taxon>Embryophyta</taxon>
        <taxon>Tracheophyta</taxon>
        <taxon>Spermatophyta</taxon>
        <taxon>Magnoliopsida</taxon>
        <taxon>eudicotyledons</taxon>
        <taxon>Gunneridae</taxon>
        <taxon>Pentapetalae</taxon>
        <taxon>rosids</taxon>
        <taxon>fabids</taxon>
        <taxon>Malpighiales</taxon>
        <taxon>Linaceae</taxon>
        <taxon>Linum</taxon>
    </lineage>
</organism>
<keyword evidence="4" id="KW-1185">Reference proteome</keyword>
<evidence type="ECO:0000313" key="4">
    <source>
        <dbReference type="Proteomes" id="UP001154282"/>
    </source>
</evidence>
<dbReference type="AlphaFoldDB" id="A0AAV0NS75"/>
<reference evidence="3" key="1">
    <citation type="submission" date="2022-08" db="EMBL/GenBank/DDBJ databases">
        <authorList>
            <person name="Gutierrez-Valencia J."/>
        </authorList>
    </citation>
    <scope>NUCLEOTIDE SEQUENCE</scope>
</reference>
<proteinExistence type="inferred from homology"/>
<dbReference type="Pfam" id="PF14432">
    <property type="entry name" value="DYW_deaminase"/>
    <property type="match status" value="1"/>
</dbReference>